<comment type="subcellular location">
    <subcellularLocation>
        <location evidence="1 12">Mitochondrion inner membrane</location>
        <topology evidence="1 12">Single-pass membrane protein</topology>
    </subcellularLocation>
</comment>
<gene>
    <name evidence="14" type="ORF">G210_0688</name>
</gene>
<evidence type="ECO:0000256" key="10">
    <source>
        <dbReference type="ARBA" id="ARBA00023136"/>
    </source>
</evidence>
<sequence>MASSKILIPFYRISKIQNNTLWESKSWRSRKQQPLQPMIIRPKRLPIGFRPVFSRPIAARFFATDLEKLKRESDTTESDNSASTTGVIDKKHSEVLLYYDHIYPFTVSKSYFRHYLSTLAFPWVKKRYDDKLKHQVLEISSPLPADASMTEFVPLRRDCGAFVKFKYPPDVSAAEFIAKIRENVNANDEAHSNIFSRVINSIWNNSPKVFSVKGTPWIEDLRRFPSSKLSIKFEGDPLTEEELYVLFRRYGLINDIQPGPAEAFIYFRHTRSAISAKHCITGMVLNGGKTTLHIQYVPIQRTNFLVSLISTHTKIAVPILLALLATVAVLIFDPIREWFIEYKILHSRRTFDQIKDNRFFRYLYIPYKTIIDWAYNSYDYIDSQLHEMTGSKPEEEEADGQSVRDLKNESNMFWIERYEKSKQIRLWIMENANTFIIVKGPQGSGKEEFVLSHTLGNDDRLNQKVLVLECSELGKARSDINLIDSTASQLGYFPVFSWTNSISQFIDLGVQGLTGQKSGLSESKETQIKNMFSLATQAIRSITDSDYSKYVNSVERKNKRLKDDEKLEILNPEDFLQQHPESKPIIVLNKFARRADSTQNDFIFPLIADWASGLVQNNLAHVIFLTADVGSISLLNDALPNQVFKDISLSDASMDSSRQYVCDVLKCDDSSLLDRCLAPLGGRMLDLQSFIRRIRSGEDPEQAIAEMVNQSAELITSFFLSGSHKFGTGDSNWSPAQVWVLLKLLSKQDTIGYSELTTSPLFSRSTQTLEILSTLEKYDLISLKRDKGVLDKISTGRPLFKAAFKNIVDDLRIWKLYETDYIKTLVDLESTKIQKMEDELEKIYKIGKVDGRIDYISSKIEASNKKILDYEKKISEVAAFTGQTSSSSFLGIKF</sequence>
<dbReference type="eggNOG" id="ENOG502QS0P">
    <property type="taxonomic scope" value="Eukaryota"/>
</dbReference>
<evidence type="ECO:0000256" key="11">
    <source>
        <dbReference type="ARBA" id="ARBA00025276"/>
    </source>
</evidence>
<comment type="function">
    <text evidence="11 12">Plays a role in maintaining the mitochondrial genome and in controlling the mtDNA escape. Involved in the regulation of mtDNA nucleotide structure and number. May have a dispensable role in early maturation of pre-rRNA.</text>
</comment>
<reference evidence="14 15" key="1">
    <citation type="submission" date="2013-02" db="EMBL/GenBank/DDBJ databases">
        <title>Genome sequence of Candida maltosa Xu316, a potential industrial strain for xylitol and ethanol production.</title>
        <authorList>
            <person name="Yu J."/>
            <person name="Wang Q."/>
            <person name="Geng X."/>
            <person name="Bao W."/>
            <person name="He P."/>
            <person name="Cai J."/>
        </authorList>
    </citation>
    <scope>NUCLEOTIDE SEQUENCE [LARGE SCALE GENOMIC DNA]</scope>
    <source>
        <strain evidence="15">Xu316</strain>
    </source>
</reference>
<dbReference type="GO" id="GO:0006397">
    <property type="term" value="P:mRNA processing"/>
    <property type="evidence" value="ECO:0007669"/>
    <property type="project" value="UniProtKB-UniRule"/>
</dbReference>
<dbReference type="AlphaFoldDB" id="M3IQF9"/>
<evidence type="ECO:0000256" key="8">
    <source>
        <dbReference type="ARBA" id="ARBA00022989"/>
    </source>
</evidence>
<accession>M3IQF9</accession>
<dbReference type="PANTHER" id="PTHR32198">
    <property type="entry name" value="MITOCHONDRIAL ESCAPE PROTEIN 2"/>
    <property type="match status" value="1"/>
</dbReference>
<feature type="domain" description="Mitochondrial escape protein 2 C-terminal" evidence="13">
    <location>
        <begin position="417"/>
        <end position="846"/>
    </location>
</feature>
<dbReference type="EMBL" id="AOGT01001003">
    <property type="protein sequence ID" value="EMG48706.1"/>
    <property type="molecule type" value="Genomic_DNA"/>
</dbReference>
<comment type="similarity">
    <text evidence="2 12">Belongs to the YME2 family.</text>
</comment>
<proteinExistence type="inferred from homology"/>
<comment type="caution">
    <text evidence="14">The sequence shown here is derived from an EMBL/GenBank/DDBJ whole genome shotgun (WGS) entry which is preliminary data.</text>
</comment>
<dbReference type="Proteomes" id="UP000011777">
    <property type="component" value="Unassembled WGS sequence"/>
</dbReference>
<dbReference type="GO" id="GO:0003723">
    <property type="term" value="F:RNA binding"/>
    <property type="evidence" value="ECO:0007669"/>
    <property type="project" value="UniProtKB-UniRule"/>
</dbReference>
<name>M3IQF9_CANMX</name>
<evidence type="ECO:0000256" key="3">
    <source>
        <dbReference type="ARBA" id="ARBA00020222"/>
    </source>
</evidence>
<keyword evidence="4 12" id="KW-0507">mRNA processing</keyword>
<keyword evidence="5" id="KW-0812">Transmembrane</keyword>
<dbReference type="HOGENOM" id="CLU_007861_0_0_1"/>
<dbReference type="SUPFAM" id="SSF54928">
    <property type="entry name" value="RNA-binding domain, RBD"/>
    <property type="match status" value="1"/>
</dbReference>
<dbReference type="InterPro" id="IPR034260">
    <property type="entry name" value="Yme2_RRM"/>
</dbReference>
<keyword evidence="10" id="KW-0472">Membrane</keyword>
<keyword evidence="7" id="KW-0809">Transit peptide</keyword>
<dbReference type="OMA" id="WTPEQAW"/>
<dbReference type="PANTHER" id="PTHR32198:SF2">
    <property type="entry name" value="MITOCHONDRIAL ESCAPE PROTEIN 2"/>
    <property type="match status" value="1"/>
</dbReference>
<dbReference type="InterPro" id="IPR039627">
    <property type="entry name" value="Yme2_C"/>
</dbReference>
<organism evidence="14 15">
    <name type="scientific">Candida maltosa (strain Xu316)</name>
    <name type="common">Yeast</name>
    <dbReference type="NCBI Taxonomy" id="1245528"/>
    <lineage>
        <taxon>Eukaryota</taxon>
        <taxon>Fungi</taxon>
        <taxon>Dikarya</taxon>
        <taxon>Ascomycota</taxon>
        <taxon>Saccharomycotina</taxon>
        <taxon>Pichiomycetes</taxon>
        <taxon>Debaryomycetaceae</taxon>
        <taxon>Candida/Lodderomyces clade</taxon>
        <taxon>Candida</taxon>
    </lineage>
</organism>
<evidence type="ECO:0000256" key="1">
    <source>
        <dbReference type="ARBA" id="ARBA00004434"/>
    </source>
</evidence>
<dbReference type="CDD" id="cd12433">
    <property type="entry name" value="RRM_Yme2p_like"/>
    <property type="match status" value="1"/>
</dbReference>
<evidence type="ECO:0000256" key="12">
    <source>
        <dbReference type="RuleBase" id="RU367108"/>
    </source>
</evidence>
<dbReference type="InterPro" id="IPR035979">
    <property type="entry name" value="RBD_domain_sf"/>
</dbReference>
<protein>
    <recommendedName>
        <fullName evidence="3 12">Mitochondrial escape protein 2</fullName>
    </recommendedName>
</protein>
<dbReference type="OrthoDB" id="10267654at2759"/>
<dbReference type="Gene3D" id="3.30.70.330">
    <property type="match status" value="1"/>
</dbReference>
<evidence type="ECO:0000256" key="2">
    <source>
        <dbReference type="ARBA" id="ARBA00010320"/>
    </source>
</evidence>
<evidence type="ECO:0000256" key="5">
    <source>
        <dbReference type="ARBA" id="ARBA00022692"/>
    </source>
</evidence>
<keyword evidence="9 12" id="KW-0496">Mitochondrion</keyword>
<evidence type="ECO:0000256" key="7">
    <source>
        <dbReference type="ARBA" id="ARBA00022946"/>
    </source>
</evidence>
<keyword evidence="6 12" id="KW-0999">Mitochondrion inner membrane</keyword>
<keyword evidence="8" id="KW-1133">Transmembrane helix</keyword>
<dbReference type="GO" id="GO:0005743">
    <property type="term" value="C:mitochondrial inner membrane"/>
    <property type="evidence" value="ECO:0007669"/>
    <property type="project" value="UniProtKB-SubCell"/>
</dbReference>
<evidence type="ECO:0000256" key="9">
    <source>
        <dbReference type="ARBA" id="ARBA00023128"/>
    </source>
</evidence>
<keyword evidence="15" id="KW-1185">Reference proteome</keyword>
<evidence type="ECO:0000256" key="6">
    <source>
        <dbReference type="ARBA" id="ARBA00022792"/>
    </source>
</evidence>
<dbReference type="Pfam" id="PF10443">
    <property type="entry name" value="RNA12"/>
    <property type="match status" value="1"/>
</dbReference>
<evidence type="ECO:0000313" key="14">
    <source>
        <dbReference type="EMBL" id="EMG48706.1"/>
    </source>
</evidence>
<evidence type="ECO:0000313" key="15">
    <source>
        <dbReference type="Proteomes" id="UP000011777"/>
    </source>
</evidence>
<evidence type="ECO:0000256" key="4">
    <source>
        <dbReference type="ARBA" id="ARBA00022664"/>
    </source>
</evidence>
<evidence type="ECO:0000259" key="13">
    <source>
        <dbReference type="Pfam" id="PF10443"/>
    </source>
</evidence>
<keyword evidence="12" id="KW-0694">RNA-binding</keyword>
<dbReference type="STRING" id="1245528.M3IQF9"/>
<dbReference type="InterPro" id="IPR018850">
    <property type="entry name" value="Mt_escape_2_C"/>
</dbReference>
<dbReference type="InterPro" id="IPR012677">
    <property type="entry name" value="Nucleotide-bd_a/b_plait_sf"/>
</dbReference>